<evidence type="ECO:0000256" key="1">
    <source>
        <dbReference type="ARBA" id="ARBA00004651"/>
    </source>
</evidence>
<feature type="transmembrane region" description="Helical" evidence="7">
    <location>
        <begin position="144"/>
        <end position="167"/>
    </location>
</feature>
<accession>A0A075LRR3</accession>
<sequence>MNDETKFLLKRIAFYSVVFTFVIWVVLPLIVAILYAFSSKLDYYDPSKIIPTHFTKEYVQIILFTLGAWDGIKNSVIVALITILISFALGVPAGYAIAKFVFPAKDTLKLSIVALRMFPIPVMAIPLVVLYIRLRLVDTLLGVALAHTAMALPFVVLITSSIFAGVSKEYEEAAMVFGLTRLGSFLKITLPLALPGLAAAAMFTFVMSWNEVFVASVLTLYHRTLPAQILSIMAGSSGGAAPDYYRFAAAFIMTIPAMIFIFFARKYLISMWGITLK</sequence>
<evidence type="ECO:0000313" key="10">
    <source>
        <dbReference type="Proteomes" id="UP000027981"/>
    </source>
</evidence>
<comment type="similarity">
    <text evidence="7">Belongs to the binding-protein-dependent transport system permease family.</text>
</comment>
<dbReference type="Pfam" id="PF00528">
    <property type="entry name" value="BPD_transp_1"/>
    <property type="match status" value="1"/>
</dbReference>
<dbReference type="Proteomes" id="UP000027981">
    <property type="component" value="Chromosome"/>
</dbReference>
<protein>
    <submittedName>
        <fullName evidence="9">Sugar ABC transporter permease</fullName>
    </submittedName>
</protein>
<dbReference type="InterPro" id="IPR035906">
    <property type="entry name" value="MetI-like_sf"/>
</dbReference>
<evidence type="ECO:0000256" key="3">
    <source>
        <dbReference type="ARBA" id="ARBA00022475"/>
    </source>
</evidence>
<dbReference type="PROSITE" id="PS50928">
    <property type="entry name" value="ABC_TM1"/>
    <property type="match status" value="1"/>
</dbReference>
<dbReference type="eggNOG" id="arCOG00159">
    <property type="taxonomic scope" value="Archaea"/>
</dbReference>
<reference evidence="9 10" key="2">
    <citation type="journal article" date="2015" name="Genome Announc.">
        <title>Complete Genome Sequence of Hyperthermophilic Piezophilic Archaeon Palaeococcus pacificus DY20341T, Isolated from Deep-Sea Hydrothermal Sediments.</title>
        <authorList>
            <person name="Zeng X."/>
            <person name="Jebbar M."/>
            <person name="Shao Z."/>
        </authorList>
    </citation>
    <scope>NUCLEOTIDE SEQUENCE [LARGE SCALE GENOMIC DNA]</scope>
    <source>
        <strain evidence="9 10">DY20341</strain>
    </source>
</reference>
<keyword evidence="3" id="KW-1003">Cell membrane</keyword>
<feature type="transmembrane region" description="Helical" evidence="7">
    <location>
        <begin position="12"/>
        <end position="37"/>
    </location>
</feature>
<feature type="transmembrane region" description="Helical" evidence="7">
    <location>
        <begin position="76"/>
        <end position="98"/>
    </location>
</feature>
<dbReference type="RefSeq" id="WP_048165002.1">
    <property type="nucleotide sequence ID" value="NZ_CP006019.1"/>
</dbReference>
<dbReference type="InterPro" id="IPR000515">
    <property type="entry name" value="MetI-like"/>
</dbReference>
<feature type="transmembrane region" description="Helical" evidence="7">
    <location>
        <begin position="188"/>
        <end position="209"/>
    </location>
</feature>
<evidence type="ECO:0000259" key="8">
    <source>
        <dbReference type="PROSITE" id="PS50928"/>
    </source>
</evidence>
<dbReference type="GO" id="GO:0005886">
    <property type="term" value="C:plasma membrane"/>
    <property type="evidence" value="ECO:0007669"/>
    <property type="project" value="UniProtKB-SubCell"/>
</dbReference>
<organism evidence="9 10">
    <name type="scientific">Palaeococcus pacificus DY20341</name>
    <dbReference type="NCBI Taxonomy" id="1343739"/>
    <lineage>
        <taxon>Archaea</taxon>
        <taxon>Methanobacteriati</taxon>
        <taxon>Methanobacteriota</taxon>
        <taxon>Thermococci</taxon>
        <taxon>Thermococcales</taxon>
        <taxon>Thermococcaceae</taxon>
        <taxon>Palaeococcus</taxon>
    </lineage>
</organism>
<keyword evidence="6 7" id="KW-0472">Membrane</keyword>
<proteinExistence type="inferred from homology"/>
<keyword evidence="4 7" id="KW-0812">Transmembrane</keyword>
<keyword evidence="5 7" id="KW-1133">Transmembrane helix</keyword>
<evidence type="ECO:0000313" key="9">
    <source>
        <dbReference type="EMBL" id="AIF69445.1"/>
    </source>
</evidence>
<evidence type="ECO:0000256" key="4">
    <source>
        <dbReference type="ARBA" id="ARBA00022692"/>
    </source>
</evidence>
<gene>
    <name evidence="9" type="ORF">PAP_05170</name>
</gene>
<dbReference type="GeneID" id="24842158"/>
<dbReference type="Gene3D" id="1.10.3720.10">
    <property type="entry name" value="MetI-like"/>
    <property type="match status" value="1"/>
</dbReference>
<evidence type="ECO:0000256" key="6">
    <source>
        <dbReference type="ARBA" id="ARBA00023136"/>
    </source>
</evidence>
<keyword evidence="2 7" id="KW-0813">Transport</keyword>
<dbReference type="OrthoDB" id="11163at2157"/>
<feature type="transmembrane region" description="Helical" evidence="7">
    <location>
        <begin position="244"/>
        <end position="264"/>
    </location>
</feature>
<dbReference type="PANTHER" id="PTHR32243:SF18">
    <property type="entry name" value="INNER MEMBRANE ABC TRANSPORTER PERMEASE PROTEIN YCJP"/>
    <property type="match status" value="1"/>
</dbReference>
<feature type="transmembrane region" description="Helical" evidence="7">
    <location>
        <begin position="110"/>
        <end position="132"/>
    </location>
</feature>
<dbReference type="KEGG" id="ppac:PAP_05170"/>
<dbReference type="HOGENOM" id="CLU_016047_1_2_2"/>
<keyword evidence="10" id="KW-1185">Reference proteome</keyword>
<name>A0A075LRR3_9EURY</name>
<dbReference type="SUPFAM" id="SSF161098">
    <property type="entry name" value="MetI-like"/>
    <property type="match status" value="1"/>
</dbReference>
<comment type="subcellular location">
    <subcellularLocation>
        <location evidence="1 7">Cell membrane</location>
        <topology evidence="1 7">Multi-pass membrane protein</topology>
    </subcellularLocation>
</comment>
<dbReference type="InterPro" id="IPR050901">
    <property type="entry name" value="BP-dep_ABC_trans_perm"/>
</dbReference>
<dbReference type="AlphaFoldDB" id="A0A075LRR3"/>
<dbReference type="GO" id="GO:0055085">
    <property type="term" value="P:transmembrane transport"/>
    <property type="evidence" value="ECO:0007669"/>
    <property type="project" value="InterPro"/>
</dbReference>
<evidence type="ECO:0000256" key="5">
    <source>
        <dbReference type="ARBA" id="ARBA00022989"/>
    </source>
</evidence>
<evidence type="ECO:0000256" key="7">
    <source>
        <dbReference type="RuleBase" id="RU363032"/>
    </source>
</evidence>
<dbReference type="CDD" id="cd06261">
    <property type="entry name" value="TM_PBP2"/>
    <property type="match status" value="1"/>
</dbReference>
<dbReference type="STRING" id="1343739.PAP_05170"/>
<feature type="domain" description="ABC transmembrane type-1" evidence="8">
    <location>
        <begin position="72"/>
        <end position="264"/>
    </location>
</feature>
<reference evidence="10" key="1">
    <citation type="submission" date="2013-06" db="EMBL/GenBank/DDBJ databases">
        <title>Complete Genome Sequence of Hyperthermophilic Palaeococcus pacificus DY20341T, Isolated from a Deep-Sea Hydrothermal Sediments.</title>
        <authorList>
            <person name="Zeng X."/>
            <person name="Shao Z."/>
        </authorList>
    </citation>
    <scope>NUCLEOTIDE SEQUENCE [LARGE SCALE GENOMIC DNA]</scope>
    <source>
        <strain evidence="10">DY20341</strain>
    </source>
</reference>
<dbReference type="PANTHER" id="PTHR32243">
    <property type="entry name" value="MALTOSE TRANSPORT SYSTEM PERMEASE-RELATED"/>
    <property type="match status" value="1"/>
</dbReference>
<evidence type="ECO:0000256" key="2">
    <source>
        <dbReference type="ARBA" id="ARBA00022448"/>
    </source>
</evidence>
<dbReference type="EMBL" id="CP006019">
    <property type="protein sequence ID" value="AIF69445.1"/>
    <property type="molecule type" value="Genomic_DNA"/>
</dbReference>